<dbReference type="AlphaFoldDB" id="A0A173RDR8"/>
<evidence type="ECO:0000313" key="2">
    <source>
        <dbReference type="Proteomes" id="UP000095495"/>
    </source>
</evidence>
<accession>A0A173RDR8</accession>
<protein>
    <submittedName>
        <fullName evidence="1">Uncharacterized protein</fullName>
    </submittedName>
</protein>
<name>A0A173RDR8_9FIRM</name>
<gene>
    <name evidence="1" type="ORF">ERS852420_00477</name>
</gene>
<proteinExistence type="predicted"/>
<dbReference type="RefSeq" id="WP_055261168.1">
    <property type="nucleotide sequence ID" value="NZ_CYXV01000002.1"/>
</dbReference>
<sequence length="132" mass="15186">MTNKEKYRNEIIELAVNTGKLVLKNGEPALCRETKCEECDFYESDSCKGSTYNFRELLNSEYVEPPVDWTKVPVDTPILVRDSEEDAWRKRHFAKIKNGTVFAWRGSATSWSARGSSDIRAWKMAKLAESEE</sequence>
<reference evidence="1 2" key="1">
    <citation type="submission" date="2015-09" db="EMBL/GenBank/DDBJ databases">
        <authorList>
            <consortium name="Pathogen Informatics"/>
        </authorList>
    </citation>
    <scope>NUCLEOTIDE SEQUENCE [LARGE SCALE GENOMIC DNA]</scope>
    <source>
        <strain evidence="1 2">2789STDY5608863</strain>
    </source>
</reference>
<dbReference type="EMBL" id="CYXV01000002">
    <property type="protein sequence ID" value="CUM75945.1"/>
    <property type="molecule type" value="Genomic_DNA"/>
</dbReference>
<dbReference type="Proteomes" id="UP000095495">
    <property type="component" value="Unassembled WGS sequence"/>
</dbReference>
<evidence type="ECO:0000313" key="1">
    <source>
        <dbReference type="EMBL" id="CUM75945.1"/>
    </source>
</evidence>
<organism evidence="1 2">
    <name type="scientific">Roseburia faecis</name>
    <dbReference type="NCBI Taxonomy" id="301302"/>
    <lineage>
        <taxon>Bacteria</taxon>
        <taxon>Bacillati</taxon>
        <taxon>Bacillota</taxon>
        <taxon>Clostridia</taxon>
        <taxon>Lachnospirales</taxon>
        <taxon>Lachnospiraceae</taxon>
        <taxon>Roseburia</taxon>
    </lineage>
</organism>